<dbReference type="VEuPathDB" id="VectorBase:ISCI004563"/>
<accession>B7PII9</accession>
<dbReference type="EMBL" id="ABJB010230642">
    <property type="status" value="NOT_ANNOTATED_CDS"/>
    <property type="molecule type" value="Genomic_DNA"/>
</dbReference>
<protein>
    <submittedName>
        <fullName evidence="1 2">Uncharacterized protein</fullName>
    </submittedName>
</protein>
<gene>
    <name evidence="1" type="ORF">IscW_ISCW004563</name>
</gene>
<sequence length="165" mass="19200">MGSRPRRTRTAVGMSCGNSRTRLFRIGYSRTDRCPECSRLENHKHVFYDFLNAAALRRKVANLYGLPHVTYDTVRLLDWMPVPQRKAPGFGVLVLEVIAQLWMARNKDAGNKTALRQMVFEARNALFARITEDLATLSQSEFRTRWRNHHDLFMVKGTTHVRMMF</sequence>
<dbReference type="InParanoid" id="B7PII9"/>
<evidence type="ECO:0000313" key="1">
    <source>
        <dbReference type="EMBL" id="EEC06411.1"/>
    </source>
</evidence>
<dbReference type="PaxDb" id="6945-B7PII9"/>
<organism>
    <name type="scientific">Ixodes scapularis</name>
    <name type="common">Black-legged tick</name>
    <name type="synonym">Deer tick</name>
    <dbReference type="NCBI Taxonomy" id="6945"/>
    <lineage>
        <taxon>Eukaryota</taxon>
        <taxon>Metazoa</taxon>
        <taxon>Ecdysozoa</taxon>
        <taxon>Arthropoda</taxon>
        <taxon>Chelicerata</taxon>
        <taxon>Arachnida</taxon>
        <taxon>Acari</taxon>
        <taxon>Parasitiformes</taxon>
        <taxon>Ixodida</taxon>
        <taxon>Ixodoidea</taxon>
        <taxon>Ixodidae</taxon>
        <taxon>Ixodinae</taxon>
        <taxon>Ixodes</taxon>
    </lineage>
</organism>
<proteinExistence type="predicted"/>
<evidence type="ECO:0000313" key="2">
    <source>
        <dbReference type="EnsemblMetazoa" id="ISCW004563-PA"/>
    </source>
</evidence>
<evidence type="ECO:0000313" key="3">
    <source>
        <dbReference type="Proteomes" id="UP000001555"/>
    </source>
</evidence>
<dbReference type="AlphaFoldDB" id="B7PII9"/>
<dbReference type="HOGENOM" id="CLU_1612644_0_0_1"/>
<name>B7PII9_IXOSC</name>
<reference evidence="2" key="2">
    <citation type="submission" date="2020-05" db="UniProtKB">
        <authorList>
            <consortium name="EnsemblMetazoa"/>
        </authorList>
    </citation>
    <scope>IDENTIFICATION</scope>
    <source>
        <strain evidence="2">wikel</strain>
    </source>
</reference>
<dbReference type="VEuPathDB" id="VectorBase:ISCW004563"/>
<reference evidence="1 3" key="1">
    <citation type="submission" date="2008-03" db="EMBL/GenBank/DDBJ databases">
        <title>Annotation of Ixodes scapularis.</title>
        <authorList>
            <consortium name="Ixodes scapularis Genome Project Consortium"/>
            <person name="Caler E."/>
            <person name="Hannick L.I."/>
            <person name="Bidwell S."/>
            <person name="Joardar V."/>
            <person name="Thiagarajan M."/>
            <person name="Amedeo P."/>
            <person name="Galinsky K.J."/>
            <person name="Schobel S."/>
            <person name="Inman J."/>
            <person name="Hostetler J."/>
            <person name="Miller J."/>
            <person name="Hammond M."/>
            <person name="Megy K."/>
            <person name="Lawson D."/>
            <person name="Kodira C."/>
            <person name="Sutton G."/>
            <person name="Meyer J."/>
            <person name="Hill C.A."/>
            <person name="Birren B."/>
            <person name="Nene V."/>
            <person name="Collins F."/>
            <person name="Alarcon-Chaidez F."/>
            <person name="Wikel S."/>
            <person name="Strausberg R."/>
        </authorList>
    </citation>
    <scope>NUCLEOTIDE SEQUENCE [LARGE SCALE GENOMIC DNA]</scope>
    <source>
        <strain evidence="3">Wikel</strain>
        <strain evidence="1">Wikel colony</strain>
    </source>
</reference>
<keyword evidence="3" id="KW-1185">Reference proteome</keyword>
<dbReference type="EMBL" id="DS719639">
    <property type="protein sequence ID" value="EEC06411.1"/>
    <property type="molecule type" value="Genomic_DNA"/>
</dbReference>
<dbReference type="EnsemblMetazoa" id="ISCW004563-RA">
    <property type="protein sequence ID" value="ISCW004563-PA"/>
    <property type="gene ID" value="ISCW004563"/>
</dbReference>
<dbReference type="Proteomes" id="UP000001555">
    <property type="component" value="Unassembled WGS sequence"/>
</dbReference>